<dbReference type="PANTHER" id="PTHR46346">
    <property type="entry name" value="PHOSPHATIDYLINOSITOL N-ACETYLGLUCOSAMINYLTRANSFERASE SUBUNIT P"/>
    <property type="match status" value="1"/>
</dbReference>
<name>A0A834RBA9_SARSC</name>
<reference evidence="8" key="2">
    <citation type="submission" date="2020-01" db="EMBL/GenBank/DDBJ databases">
        <authorList>
            <person name="Korhonen P.K.K."/>
            <person name="Guangxu M.G."/>
            <person name="Wang T.W."/>
            <person name="Stroehlein A.J.S."/>
            <person name="Young N.D."/>
            <person name="Ang C.-S.A."/>
            <person name="Fernando D.W.F."/>
            <person name="Lu H.L."/>
            <person name="Taylor S.T."/>
            <person name="Ehtesham M.E.M."/>
            <person name="Najaraj S.H.N."/>
            <person name="Harsha G.H.G."/>
            <person name="Madugundu A.M."/>
            <person name="Renuse S.R."/>
            <person name="Holt D.H."/>
            <person name="Pandey A.P."/>
            <person name="Papenfuss A.P."/>
            <person name="Gasser R.B.G."/>
            <person name="Fischer K.F."/>
        </authorList>
    </citation>
    <scope>NUCLEOTIDE SEQUENCE</scope>
    <source>
        <strain evidence="8">SSS_KF_BRIS2020</strain>
    </source>
</reference>
<organism evidence="8">
    <name type="scientific">Sarcoptes scabiei</name>
    <name type="common">Itch mite</name>
    <name type="synonym">Acarus scabiei</name>
    <dbReference type="NCBI Taxonomy" id="52283"/>
    <lineage>
        <taxon>Eukaryota</taxon>
        <taxon>Metazoa</taxon>
        <taxon>Ecdysozoa</taxon>
        <taxon>Arthropoda</taxon>
        <taxon>Chelicerata</taxon>
        <taxon>Arachnida</taxon>
        <taxon>Acari</taxon>
        <taxon>Acariformes</taxon>
        <taxon>Sarcoptiformes</taxon>
        <taxon>Astigmata</taxon>
        <taxon>Psoroptidia</taxon>
        <taxon>Sarcoptoidea</taxon>
        <taxon>Sarcoptidae</taxon>
        <taxon>Sarcoptinae</taxon>
        <taxon>Sarcoptes</taxon>
    </lineage>
</organism>
<keyword evidence="8" id="KW-0328">Glycosyltransferase</keyword>
<evidence type="ECO:0000256" key="3">
    <source>
        <dbReference type="ARBA" id="ARBA00022692"/>
    </source>
</evidence>
<reference evidence="10" key="1">
    <citation type="journal article" date="2020" name="PLoS Negl. Trop. Dis.">
        <title>High-quality nuclear genome for Sarcoptes scabiei-A critical resource for a neglected parasite.</title>
        <authorList>
            <person name="Korhonen P.K."/>
            <person name="Gasser R.B."/>
            <person name="Ma G."/>
            <person name="Wang T."/>
            <person name="Stroehlein A.J."/>
            <person name="Young N.D."/>
            <person name="Ang C.S."/>
            <person name="Fernando D.D."/>
            <person name="Lu H.C."/>
            <person name="Taylor S."/>
            <person name="Reynolds S.L."/>
            <person name="Mofiz E."/>
            <person name="Najaraj S.H."/>
            <person name="Gowda H."/>
            <person name="Madugundu A."/>
            <person name="Renuse S."/>
            <person name="Holt D."/>
            <person name="Pandey A."/>
            <person name="Papenfuss A.T."/>
            <person name="Fischer K."/>
        </authorList>
    </citation>
    <scope>NUCLEOTIDE SEQUENCE [LARGE SCALE GENOMIC DNA]</scope>
</reference>
<dbReference type="EMBL" id="WVUK01000056">
    <property type="protein sequence ID" value="KAF7492487.1"/>
    <property type="molecule type" value="Genomic_DNA"/>
</dbReference>
<dbReference type="Pfam" id="PF09341">
    <property type="entry name" value="Pcc1"/>
    <property type="match status" value="1"/>
</dbReference>
<dbReference type="GO" id="GO:0016757">
    <property type="term" value="F:glycosyltransferase activity"/>
    <property type="evidence" value="ECO:0007669"/>
    <property type="project" value="UniProtKB-KW"/>
</dbReference>
<keyword evidence="3 6" id="KW-0812">Transmembrane</keyword>
<evidence type="ECO:0000313" key="8">
    <source>
        <dbReference type="EMBL" id="KAF7492487.1"/>
    </source>
</evidence>
<evidence type="ECO:0000256" key="1">
    <source>
        <dbReference type="ARBA" id="ARBA00004141"/>
    </source>
</evidence>
<dbReference type="EnsemblMetazoa" id="SSS_3022s_mrna">
    <property type="protein sequence ID" value="KAF7492487.1"/>
    <property type="gene ID" value="SSS_3022"/>
</dbReference>
<reference evidence="9" key="3">
    <citation type="submission" date="2022-06" db="UniProtKB">
        <authorList>
            <consortium name="EnsemblMetazoa"/>
        </authorList>
    </citation>
    <scope>IDENTIFICATION</scope>
</reference>
<gene>
    <name evidence="8" type="ORF">SSS_3022</name>
</gene>
<dbReference type="Proteomes" id="UP000070412">
    <property type="component" value="Unassembled WGS sequence"/>
</dbReference>
<evidence type="ECO:0000256" key="2">
    <source>
        <dbReference type="ARBA" id="ARBA00007073"/>
    </source>
</evidence>
<keyword evidence="4 6" id="KW-1133">Transmembrane helix</keyword>
<dbReference type="GO" id="GO:0006506">
    <property type="term" value="P:GPI anchor biosynthetic process"/>
    <property type="evidence" value="ECO:0007669"/>
    <property type="project" value="TreeGrafter"/>
</dbReference>
<keyword evidence="10" id="KW-1185">Reference proteome</keyword>
<protein>
    <submittedName>
        <fullName evidence="8">Phosphatidylinositol N-acetylglucosaminyltransferase subunit P</fullName>
    </submittedName>
</protein>
<feature type="transmembrane region" description="Helical" evidence="6">
    <location>
        <begin position="102"/>
        <end position="122"/>
    </location>
</feature>
<evidence type="ECO:0000256" key="4">
    <source>
        <dbReference type="ARBA" id="ARBA00022989"/>
    </source>
</evidence>
<dbReference type="PANTHER" id="PTHR46346:SF1">
    <property type="entry name" value="PHOSPHATIDYLINOSITOL N-ACETYLGLUCOSAMINYLTRANSFERASE SUBUNIT P"/>
    <property type="match status" value="1"/>
</dbReference>
<feature type="transmembrane region" description="Helical" evidence="6">
    <location>
        <begin position="142"/>
        <end position="163"/>
    </location>
</feature>
<feature type="domain" description="PIG-P" evidence="7">
    <location>
        <begin position="101"/>
        <end position="213"/>
    </location>
</feature>
<evidence type="ECO:0000313" key="10">
    <source>
        <dbReference type="Proteomes" id="UP000070412"/>
    </source>
</evidence>
<dbReference type="InterPro" id="IPR013717">
    <property type="entry name" value="PIG-P"/>
</dbReference>
<sequence length="220" mass="25278">MTDPKESKDSSAEKFCHKTEIEIPFENERYARIVCNCLMVDFKHEPPRIAVSIKKNIDQIDGKLSVKLETSSLKSLRVNNRMDDRADTSTIGSFPAPSIGRCIYGFVLFLVSIVSLIFYYLWAFIPSEILIAAGITYFPSKYWAICIPIYSLSFIIIFAIFLYPAINMILTPSLDSVTTIYDRRYRKNDLKSWSKGIPAISDLPLDFVCRHLYLREDCDE</sequence>
<evidence type="ECO:0000313" key="9">
    <source>
        <dbReference type="EnsemblMetazoa" id="KAF7492487.1"/>
    </source>
</evidence>
<dbReference type="Gene3D" id="3.30.310.50">
    <property type="entry name" value="Alpha-D-phosphohexomutase, C-terminal domain"/>
    <property type="match status" value="1"/>
</dbReference>
<keyword evidence="5 6" id="KW-0472">Membrane</keyword>
<dbReference type="InterPro" id="IPR015419">
    <property type="entry name" value="CTAG/Pcc1"/>
</dbReference>
<dbReference type="InterPro" id="IPR052263">
    <property type="entry name" value="GPI_Anchor_Biosynth"/>
</dbReference>
<proteinExistence type="inferred from homology"/>
<comment type="similarity">
    <text evidence="2">Belongs to the CTAG/PCC1 family.</text>
</comment>
<dbReference type="AlphaFoldDB" id="A0A834RBA9"/>
<dbReference type="Pfam" id="PF08510">
    <property type="entry name" value="PIG-P"/>
    <property type="match status" value="1"/>
</dbReference>
<accession>A0A834RBA9</accession>
<dbReference type="GO" id="GO:0016020">
    <property type="term" value="C:membrane"/>
    <property type="evidence" value="ECO:0007669"/>
    <property type="project" value="UniProtKB-SubCell"/>
</dbReference>
<keyword evidence="8" id="KW-0808">Transferase</keyword>
<dbReference type="OrthoDB" id="6500184at2759"/>
<evidence type="ECO:0000259" key="7">
    <source>
        <dbReference type="Pfam" id="PF08510"/>
    </source>
</evidence>
<evidence type="ECO:0000256" key="5">
    <source>
        <dbReference type="ARBA" id="ARBA00023136"/>
    </source>
</evidence>
<dbReference type="GO" id="GO:0005783">
    <property type="term" value="C:endoplasmic reticulum"/>
    <property type="evidence" value="ECO:0007669"/>
    <property type="project" value="TreeGrafter"/>
</dbReference>
<comment type="subcellular location">
    <subcellularLocation>
        <location evidence="1">Membrane</location>
        <topology evidence="1">Multi-pass membrane protein</topology>
    </subcellularLocation>
</comment>
<evidence type="ECO:0000256" key="6">
    <source>
        <dbReference type="SAM" id="Phobius"/>
    </source>
</evidence>